<protein>
    <submittedName>
        <fullName evidence="8">Beta-lactamase-like protein</fullName>
    </submittedName>
</protein>
<dbReference type="CDD" id="cd16273">
    <property type="entry name" value="SNM1A-1C-like_MBL-fold"/>
    <property type="match status" value="1"/>
</dbReference>
<dbReference type="Gene3D" id="3.40.50.12650">
    <property type="match status" value="1"/>
</dbReference>
<dbReference type="EMBL" id="ML003100">
    <property type="protein sequence ID" value="RKP34708.1"/>
    <property type="molecule type" value="Genomic_DNA"/>
</dbReference>
<organism evidence="8 9">
    <name type="scientific">Dimargaris cristalligena</name>
    <dbReference type="NCBI Taxonomy" id="215637"/>
    <lineage>
        <taxon>Eukaryota</taxon>
        <taxon>Fungi</taxon>
        <taxon>Fungi incertae sedis</taxon>
        <taxon>Zoopagomycota</taxon>
        <taxon>Kickxellomycotina</taxon>
        <taxon>Dimargaritomycetes</taxon>
        <taxon>Dimargaritales</taxon>
        <taxon>Dimargaritaceae</taxon>
        <taxon>Dimargaris</taxon>
    </lineage>
</organism>
<evidence type="ECO:0000313" key="9">
    <source>
        <dbReference type="Proteomes" id="UP000268162"/>
    </source>
</evidence>
<comment type="similarity">
    <text evidence="2">Belongs to the DNA repair metallo-beta-lactamase (DRMBL) family.</text>
</comment>
<name>A0A4P9ZNJ4_9FUNG</name>
<dbReference type="Gene3D" id="3.60.15.10">
    <property type="entry name" value="Ribonuclease Z/Hydroxyacylglutathione hydrolase-like"/>
    <property type="match status" value="1"/>
</dbReference>
<dbReference type="SUPFAM" id="SSF56281">
    <property type="entry name" value="Metallo-hydrolase/oxidoreductase"/>
    <property type="match status" value="1"/>
</dbReference>
<feature type="domain" description="DNA repair metallo-beta-lactamase" evidence="7">
    <location>
        <begin position="285"/>
        <end position="391"/>
    </location>
</feature>
<dbReference type="GO" id="GO:0035312">
    <property type="term" value="F:5'-3' DNA exonuclease activity"/>
    <property type="evidence" value="ECO:0007669"/>
    <property type="project" value="TreeGrafter"/>
</dbReference>
<evidence type="ECO:0000256" key="4">
    <source>
        <dbReference type="ARBA" id="ARBA00023204"/>
    </source>
</evidence>
<dbReference type="AlphaFoldDB" id="A0A4P9ZNJ4"/>
<dbReference type="GO" id="GO:0036297">
    <property type="term" value="P:interstrand cross-link repair"/>
    <property type="evidence" value="ECO:0007669"/>
    <property type="project" value="TreeGrafter"/>
</dbReference>
<dbReference type="PANTHER" id="PTHR23240:SF6">
    <property type="entry name" value="DNA CROSS-LINK REPAIR 1A PROTEIN"/>
    <property type="match status" value="1"/>
</dbReference>
<comment type="subcellular location">
    <subcellularLocation>
        <location evidence="1">Nucleus</location>
    </subcellularLocation>
</comment>
<accession>A0A4P9ZNJ4</accession>
<gene>
    <name evidence="8" type="ORF">BJ085DRAFT_23616</name>
</gene>
<dbReference type="GO" id="GO:0003684">
    <property type="term" value="F:damaged DNA binding"/>
    <property type="evidence" value="ECO:0007669"/>
    <property type="project" value="TreeGrafter"/>
</dbReference>
<evidence type="ECO:0000256" key="1">
    <source>
        <dbReference type="ARBA" id="ARBA00004123"/>
    </source>
</evidence>
<dbReference type="Pfam" id="PF07522">
    <property type="entry name" value="DRMBL"/>
    <property type="match status" value="1"/>
</dbReference>
<keyword evidence="9" id="KW-1185">Reference proteome</keyword>
<evidence type="ECO:0000256" key="5">
    <source>
        <dbReference type="ARBA" id="ARBA00023242"/>
    </source>
</evidence>
<dbReference type="InterPro" id="IPR036866">
    <property type="entry name" value="RibonucZ/Hydroxyglut_hydro"/>
</dbReference>
<evidence type="ECO:0000259" key="7">
    <source>
        <dbReference type="Pfam" id="PF07522"/>
    </source>
</evidence>
<dbReference type="InterPro" id="IPR011084">
    <property type="entry name" value="DRMBL"/>
</dbReference>
<proteinExistence type="inferred from homology"/>
<keyword evidence="3" id="KW-0227">DNA damage</keyword>
<dbReference type="STRING" id="215637.A0A4P9ZNJ4"/>
<dbReference type="Proteomes" id="UP000268162">
    <property type="component" value="Unassembled WGS sequence"/>
</dbReference>
<dbReference type="GO" id="GO:0005634">
    <property type="term" value="C:nucleus"/>
    <property type="evidence" value="ECO:0007669"/>
    <property type="project" value="UniProtKB-SubCell"/>
</dbReference>
<dbReference type="PANTHER" id="PTHR23240">
    <property type="entry name" value="DNA CROSS-LINK REPAIR PROTEIN PSO2/SNM1-RELATED"/>
    <property type="match status" value="1"/>
</dbReference>
<feature type="compositionally biased region" description="Polar residues" evidence="6">
    <location>
        <begin position="9"/>
        <end position="24"/>
    </location>
</feature>
<evidence type="ECO:0000313" key="8">
    <source>
        <dbReference type="EMBL" id="RKP34708.1"/>
    </source>
</evidence>
<keyword evidence="5" id="KW-0539">Nucleus</keyword>
<evidence type="ECO:0000256" key="6">
    <source>
        <dbReference type="SAM" id="MobiDB-lite"/>
    </source>
</evidence>
<reference evidence="9" key="1">
    <citation type="journal article" date="2018" name="Nat. Microbiol.">
        <title>Leveraging single-cell genomics to expand the fungal tree of life.</title>
        <authorList>
            <person name="Ahrendt S.R."/>
            <person name="Quandt C.A."/>
            <person name="Ciobanu D."/>
            <person name="Clum A."/>
            <person name="Salamov A."/>
            <person name="Andreopoulos B."/>
            <person name="Cheng J.F."/>
            <person name="Woyke T."/>
            <person name="Pelin A."/>
            <person name="Henrissat B."/>
            <person name="Reynolds N.K."/>
            <person name="Benny G.L."/>
            <person name="Smith M.E."/>
            <person name="James T.Y."/>
            <person name="Grigoriev I.V."/>
        </authorList>
    </citation>
    <scope>NUCLEOTIDE SEQUENCE [LARGE SCALE GENOMIC DNA]</scope>
    <source>
        <strain evidence="9">RSA 468</strain>
    </source>
</reference>
<dbReference type="GO" id="GO:0006303">
    <property type="term" value="P:double-strand break repair via nonhomologous end joining"/>
    <property type="evidence" value="ECO:0007669"/>
    <property type="project" value="TreeGrafter"/>
</dbReference>
<evidence type="ECO:0000256" key="2">
    <source>
        <dbReference type="ARBA" id="ARBA00010304"/>
    </source>
</evidence>
<feature type="region of interest" description="Disordered" evidence="6">
    <location>
        <begin position="1"/>
        <end position="24"/>
    </location>
</feature>
<sequence>MVCDLPLPTSFTSRPTVTQPSPTSASVHPPAYNYSTIVDYTLNLDIVHSEIPTKFSRAPRTCPFYKRMPHSNFAIDAFSYGRIPDCTGYFLTHFHADHYGGLTSTFNHGPIYCSAVTANLVIHKLGVNSQWVRVLPLNQPVLIGEARVTLFEANHCPGSVLFFFDIPLPSPATAARSFKILHTGDFRACPAQCLNPYIKDTQLDALYLDTTYLDPTYAFPPQREVIEAAPKHRLDDRLLFVVGTYTIGKERIFASIAEALDSKVYVDYPKKRILRCLEDPALWARLTDRAADAQVHVTAMNRITKLHMEAYLRENPAFTHLAAIKPTGWTFACRGLPRRRTFTMEHPTPISRSSNLLIMGVPYSEHSSFRELAAFVLSIQVKQIIPTVNVGDPARREEMRVWLDKWQAYKKHSGVQRIPVRQDYW</sequence>
<keyword evidence="4" id="KW-0234">DNA repair</keyword>
<evidence type="ECO:0000256" key="3">
    <source>
        <dbReference type="ARBA" id="ARBA00022763"/>
    </source>
</evidence>